<keyword evidence="2" id="KW-1185">Reference proteome</keyword>
<accession>A0A386KJP1</accession>
<dbReference type="GeneID" id="63925768"/>
<protein>
    <submittedName>
        <fullName evidence="1">Uncharacterized protein</fullName>
    </submittedName>
</protein>
<name>A0A386KJP1_9CAUD</name>
<organism evidence="1 2">
    <name type="scientific">Mycobacterium phage Paito</name>
    <dbReference type="NCBI Taxonomy" id="2315544"/>
    <lineage>
        <taxon>Viruses</taxon>
        <taxon>Duplodnaviria</taxon>
        <taxon>Heunggongvirae</taxon>
        <taxon>Uroviricota</taxon>
        <taxon>Caudoviricetes</taxon>
        <taxon>Gclasvirinae</taxon>
        <taxon>Liefievirus</taxon>
        <taxon>Liefievirus paito</taxon>
    </lineage>
</organism>
<reference evidence="1 2" key="1">
    <citation type="submission" date="2018-08" db="EMBL/GenBank/DDBJ databases">
        <authorList>
            <person name="Quesada-Gordillo A."/>
            <person name="Cotto-Pereira A.M."/>
            <person name="Cruz-Lopez C.D."/>
            <person name="Cruz-Ortiz M.A."/>
            <person name="Cruz-Ortiz J.C."/>
            <person name="Davila-Benitez J."/>
            <person name="Deleon-Ruiz I.N."/>
            <person name="Delgado-Rivera C.M."/>
            <person name="Desarden-Rivera Y.C."/>
            <person name="Diaz-Mejia R.M."/>
            <person name="Diaz-Ramos D."/>
            <person name="Estrada-Lozada M."/>
            <person name="Estrada-Mojica S."/>
            <person name="Etienne-Gonzalez P."/>
            <person name="Figueroa-Gomez L."/>
            <person name="Flores-Roque G."/>
            <person name="Gomez-Rosado J.O."/>
            <person name="Gonzalez-Garcia E.M."/>
            <person name="Gonzalez-Leon M.A."/>
            <person name="Gonzalez-Rodriguez J."/>
            <person name="Gonzalez-Santos L.I."/>
            <person name="Goveo-Rivera I.A."/>
            <person name="Gutierrez-Silva J.C."/>
            <person name="Issa-Mahmud S."/>
            <person name="Lopez-Llera J.N."/>
            <person name="Marrero-Visalden G."/>
            <person name="Muyet-Blasini E."/>
            <person name="Ortiz-Torres X.D."/>
            <person name="Palacios-Vallejo J.G."/>
            <person name="Pichardo-Gonzalez P.A."/>
            <person name="Pou-Acosta P.M."/>
            <person name="Rodriguez-Colon F."/>
            <person name="Roig-Laboy C.J."/>
            <person name="Santiago-Mendez J."/>
            <person name="Velez-Velazquez R.M."/>
            <person name="Fernandez-Martinez M."/>
            <person name="Rubin M."/>
            <person name="Vazquez E."/>
            <person name="Garlena R.A."/>
            <person name="Russell D.A."/>
            <person name="Pope W.H."/>
            <person name="Jacobs-Sera D."/>
            <person name="Hatfull G.F."/>
        </authorList>
    </citation>
    <scope>NUCLEOTIDE SEQUENCE [LARGE SCALE GENOMIC DNA]</scope>
</reference>
<evidence type="ECO:0000313" key="1">
    <source>
        <dbReference type="EMBL" id="AYD84651.1"/>
    </source>
</evidence>
<gene>
    <name evidence="1" type="primary">67</name>
    <name evidence="1" type="ORF">SEA_PAITO_67</name>
</gene>
<dbReference type="EMBL" id="MH779514">
    <property type="protein sequence ID" value="AYD84651.1"/>
    <property type="molecule type" value="Genomic_DNA"/>
</dbReference>
<proteinExistence type="predicted"/>
<dbReference type="KEGG" id="vg:63925768"/>
<sequence length="106" mass="11340">MSTTPDNEDQDVTRPDEQHNARIAAAIAVAQHTEPLSTEPESCKHCDDRIALTPNSRSFVHIEGHQAGKHTCAVSPYGFHAEPVGTECSANPANPCNGSRGIEPNP</sequence>
<dbReference type="Proteomes" id="UP000271313">
    <property type="component" value="Segment"/>
</dbReference>
<dbReference type="RefSeq" id="YP_010051284.1">
    <property type="nucleotide sequence ID" value="NC_054439.1"/>
</dbReference>
<evidence type="ECO:0000313" key="2">
    <source>
        <dbReference type="Proteomes" id="UP000271313"/>
    </source>
</evidence>